<dbReference type="STRING" id="1801.BRW64_14755"/>
<evidence type="ECO:0000313" key="5">
    <source>
        <dbReference type="Proteomes" id="UP000191039"/>
    </source>
</evidence>
<dbReference type="EMBL" id="PDCR01000008">
    <property type="protein sequence ID" value="PEG55021.1"/>
    <property type="molecule type" value="Genomic_DNA"/>
</dbReference>
<dbReference type="InterPro" id="IPR036291">
    <property type="entry name" value="NAD(P)-bd_dom_sf"/>
</dbReference>
<reference evidence="3 5" key="1">
    <citation type="submission" date="2016-09" db="EMBL/GenBank/DDBJ databases">
        <title>genome sequences of unsequenced Mycobacteria.</title>
        <authorList>
            <person name="Greninger A.L."/>
            <person name="Jerome K.R."/>
            <person name="Mcnair B."/>
            <person name="Wallis C."/>
            <person name="Fang F."/>
        </authorList>
    </citation>
    <scope>NUCLEOTIDE SEQUENCE [LARGE SCALE GENOMIC DNA]</scope>
    <source>
        <strain evidence="3 5">BM1</strain>
    </source>
</reference>
<name>A0A1Q4HCK3_9MYCO</name>
<dbReference type="PANTHER" id="PTHR24321:SF14">
    <property type="entry name" value="SHORT-CHAIN TYPE DEHYDROGENASE_REDUCTASE BLR2146-RELATED"/>
    <property type="match status" value="1"/>
</dbReference>
<keyword evidence="6" id="KW-1185">Reference proteome</keyword>
<dbReference type="AlphaFoldDB" id="A0A1Q4HCK3"/>
<reference evidence="4 6" key="2">
    <citation type="submission" date="2017-10" db="EMBL/GenBank/DDBJ databases">
        <title>The new phylogeny of genus Mycobacterium.</title>
        <authorList>
            <person name="Tortoli E."/>
            <person name="Trovato A."/>
            <person name="Cirillo D.M."/>
        </authorList>
    </citation>
    <scope>NUCLEOTIDE SEQUENCE [LARGE SCALE GENOMIC DNA]</scope>
    <source>
        <strain evidence="4 6">IP141170001</strain>
    </source>
</reference>
<dbReference type="PANTHER" id="PTHR24321">
    <property type="entry name" value="DEHYDROGENASES, SHORT CHAIN"/>
    <property type="match status" value="1"/>
</dbReference>
<dbReference type="OrthoDB" id="7064009at2"/>
<keyword evidence="2" id="KW-0560">Oxidoreductase</keyword>
<dbReference type="Gene3D" id="3.40.50.720">
    <property type="entry name" value="NAD(P)-binding Rossmann-like Domain"/>
    <property type="match status" value="1"/>
</dbReference>
<comment type="similarity">
    <text evidence="1">Belongs to the short-chain dehydrogenases/reductases (SDR) family.</text>
</comment>
<dbReference type="PRINTS" id="PR00080">
    <property type="entry name" value="SDRFAMILY"/>
</dbReference>
<sequence>MPRLSDKIALITGATTVEPGGLNIGGAAATQLVAEGARVVLADINIDGASALADRLNEQHGPDVAVAVHVDLRDEAAIRDLVATAVSSYGGLNVLFNIAGVFPAGDGDVATMPIEVWDDVMAVNLRSALLTTKHALPHLLSGGGSIVNTASTHAFAGDTSLTGYGATKAALLALTKYTATQYGAEGVRCNAICPGTTTTPPAQQLPEAIKDVYRRHTPARDLNGPDDLAKVYAFLASDDSRGINGETIRVDGGLLAHQPFVPDMNALGAATATSQ</sequence>
<proteinExistence type="inferred from homology"/>
<dbReference type="InterPro" id="IPR002347">
    <property type="entry name" value="SDR_fam"/>
</dbReference>
<protein>
    <submittedName>
        <fullName evidence="3 4">Oxidoreductase</fullName>
    </submittedName>
</protein>
<comment type="caution">
    <text evidence="4">The sequence shown here is derived from an EMBL/GenBank/DDBJ whole genome shotgun (WGS) entry which is preliminary data.</text>
</comment>
<dbReference type="EMBL" id="MIJD01000206">
    <property type="protein sequence ID" value="OPE52396.1"/>
    <property type="molecule type" value="Genomic_DNA"/>
</dbReference>
<dbReference type="RefSeq" id="WP_073857179.1">
    <property type="nucleotide sequence ID" value="NZ_BAAATC010000003.1"/>
</dbReference>
<dbReference type="GO" id="GO:0016491">
    <property type="term" value="F:oxidoreductase activity"/>
    <property type="evidence" value="ECO:0007669"/>
    <property type="project" value="UniProtKB-KW"/>
</dbReference>
<dbReference type="CDD" id="cd05233">
    <property type="entry name" value="SDR_c"/>
    <property type="match status" value="1"/>
</dbReference>
<dbReference type="Proteomes" id="UP000191039">
    <property type="component" value="Unassembled WGS sequence"/>
</dbReference>
<evidence type="ECO:0000313" key="6">
    <source>
        <dbReference type="Proteomes" id="UP000220340"/>
    </source>
</evidence>
<dbReference type="Pfam" id="PF13561">
    <property type="entry name" value="adh_short_C2"/>
    <property type="match status" value="1"/>
</dbReference>
<dbReference type="PRINTS" id="PR00081">
    <property type="entry name" value="GDHRDH"/>
</dbReference>
<evidence type="ECO:0000313" key="3">
    <source>
        <dbReference type="EMBL" id="OPE52396.1"/>
    </source>
</evidence>
<dbReference type="SUPFAM" id="SSF51735">
    <property type="entry name" value="NAD(P)-binding Rossmann-fold domains"/>
    <property type="match status" value="1"/>
</dbReference>
<evidence type="ECO:0000256" key="1">
    <source>
        <dbReference type="ARBA" id="ARBA00006484"/>
    </source>
</evidence>
<evidence type="ECO:0000256" key="2">
    <source>
        <dbReference type="ARBA" id="ARBA00023002"/>
    </source>
</evidence>
<dbReference type="Proteomes" id="UP000220340">
    <property type="component" value="Unassembled WGS sequence"/>
</dbReference>
<dbReference type="FunFam" id="3.40.50.720:FF:000084">
    <property type="entry name" value="Short-chain dehydrogenase reductase"/>
    <property type="match status" value="1"/>
</dbReference>
<evidence type="ECO:0000313" key="4">
    <source>
        <dbReference type="EMBL" id="PEG55021.1"/>
    </source>
</evidence>
<accession>A0A1Q4HCK3</accession>
<gene>
    <name evidence="3" type="ORF">BV510_18410</name>
    <name evidence="4" type="ORF">CRI78_07335</name>
</gene>
<organism evidence="4 6">
    <name type="scientific">Mycolicibacterium diernhoferi</name>
    <dbReference type="NCBI Taxonomy" id="1801"/>
    <lineage>
        <taxon>Bacteria</taxon>
        <taxon>Bacillati</taxon>
        <taxon>Actinomycetota</taxon>
        <taxon>Actinomycetes</taxon>
        <taxon>Mycobacteriales</taxon>
        <taxon>Mycobacteriaceae</taxon>
        <taxon>Mycolicibacterium</taxon>
    </lineage>
</organism>